<feature type="domain" description="Nephrocystin 3-like N-terminal" evidence="8">
    <location>
        <begin position="450"/>
        <end position="613"/>
    </location>
</feature>
<dbReference type="SMART" id="SM00248">
    <property type="entry name" value="ANK"/>
    <property type="match status" value="11"/>
</dbReference>
<dbReference type="PANTHER" id="PTHR24198:SF165">
    <property type="entry name" value="ANKYRIN REPEAT-CONTAINING PROTEIN-RELATED"/>
    <property type="match status" value="1"/>
</dbReference>
<reference evidence="9" key="2">
    <citation type="submission" date="2023-06" db="EMBL/GenBank/DDBJ databases">
        <authorList>
            <consortium name="Lawrence Berkeley National Laboratory"/>
            <person name="Haridas S."/>
            <person name="Hensen N."/>
            <person name="Bonometti L."/>
            <person name="Westerberg I."/>
            <person name="Brannstrom I.O."/>
            <person name="Guillou S."/>
            <person name="Cros-Aarteil S."/>
            <person name="Calhoun S."/>
            <person name="Kuo A."/>
            <person name="Mondo S."/>
            <person name="Pangilinan J."/>
            <person name="Riley R."/>
            <person name="Labutti K."/>
            <person name="Andreopoulos B."/>
            <person name="Lipzen A."/>
            <person name="Chen C."/>
            <person name="Yanf M."/>
            <person name="Daum C."/>
            <person name="Ng V."/>
            <person name="Clum A."/>
            <person name="Steindorff A."/>
            <person name="Ohm R."/>
            <person name="Martin F."/>
            <person name="Silar P."/>
            <person name="Natvig D."/>
            <person name="Lalanne C."/>
            <person name="Gautier V."/>
            <person name="Ament-Velasquez S.L."/>
            <person name="Kruys A."/>
            <person name="Hutchinson M.I."/>
            <person name="Powell A.J."/>
            <person name="Barry K."/>
            <person name="Miller A.N."/>
            <person name="Grigoriev I.V."/>
            <person name="Debuchy R."/>
            <person name="Gladieux P."/>
            <person name="Thoren M.H."/>
            <person name="Johannesson H."/>
        </authorList>
    </citation>
    <scope>NUCLEOTIDE SEQUENCE</scope>
    <source>
        <strain evidence="9">CBS 168.71</strain>
    </source>
</reference>
<dbReference type="Gene3D" id="1.25.40.20">
    <property type="entry name" value="Ankyrin repeat-containing domain"/>
    <property type="match status" value="2"/>
</dbReference>
<dbReference type="PROSITE" id="PS50297">
    <property type="entry name" value="ANK_REP_REGION"/>
    <property type="match status" value="9"/>
</dbReference>
<feature type="repeat" description="ANK" evidence="3">
    <location>
        <begin position="1162"/>
        <end position="1195"/>
    </location>
</feature>
<feature type="repeat" description="ANK" evidence="3">
    <location>
        <begin position="1196"/>
        <end position="1228"/>
    </location>
</feature>
<dbReference type="EMBL" id="JAUEPN010000006">
    <property type="protein sequence ID" value="KAK3292867.1"/>
    <property type="molecule type" value="Genomic_DNA"/>
</dbReference>
<dbReference type="InterPro" id="IPR002110">
    <property type="entry name" value="Ankyrin_rpt"/>
</dbReference>
<feature type="repeat" description="ANK" evidence="3">
    <location>
        <begin position="1318"/>
        <end position="1350"/>
    </location>
</feature>
<protein>
    <submittedName>
        <fullName evidence="9">Ankyrin repeat-containing domain protein</fullName>
    </submittedName>
</protein>
<evidence type="ECO:0000256" key="2">
    <source>
        <dbReference type="ARBA" id="ARBA00023043"/>
    </source>
</evidence>
<accession>A0AAE0HA97</accession>
<dbReference type="Pfam" id="PF23239">
    <property type="entry name" value="DUF7069"/>
    <property type="match status" value="1"/>
</dbReference>
<keyword evidence="1" id="KW-0677">Repeat</keyword>
<evidence type="ECO:0000259" key="5">
    <source>
        <dbReference type="Pfam" id="PF17100"/>
    </source>
</evidence>
<feature type="compositionally biased region" description="Polar residues" evidence="4">
    <location>
        <begin position="1395"/>
        <end position="1407"/>
    </location>
</feature>
<feature type="compositionally biased region" description="Basic and acidic residues" evidence="4">
    <location>
        <begin position="77"/>
        <end position="102"/>
    </location>
</feature>
<evidence type="ECO:0000259" key="8">
    <source>
        <dbReference type="Pfam" id="PF24883"/>
    </source>
</evidence>
<dbReference type="Pfam" id="PF24883">
    <property type="entry name" value="NPHP3_N"/>
    <property type="match status" value="1"/>
</dbReference>
<feature type="repeat" description="ANK" evidence="3">
    <location>
        <begin position="1285"/>
        <end position="1317"/>
    </location>
</feature>
<feature type="region of interest" description="Disordered" evidence="4">
    <location>
        <begin position="1380"/>
        <end position="1418"/>
    </location>
</feature>
<evidence type="ECO:0000259" key="7">
    <source>
        <dbReference type="Pfam" id="PF23239"/>
    </source>
</evidence>
<evidence type="ECO:0000256" key="3">
    <source>
        <dbReference type="PROSITE-ProRule" id="PRU00023"/>
    </source>
</evidence>
<dbReference type="InterPro" id="IPR054471">
    <property type="entry name" value="GPIID_WHD"/>
</dbReference>
<dbReference type="Proteomes" id="UP001278766">
    <property type="component" value="Unassembled WGS sequence"/>
</dbReference>
<keyword evidence="10" id="KW-1185">Reference proteome</keyword>
<dbReference type="PROSITE" id="PS50088">
    <property type="entry name" value="ANK_REPEAT"/>
    <property type="match status" value="10"/>
</dbReference>
<feature type="domain" description="DUF7069" evidence="7">
    <location>
        <begin position="645"/>
        <end position="703"/>
    </location>
</feature>
<feature type="repeat" description="ANK" evidence="3">
    <location>
        <begin position="1095"/>
        <end position="1127"/>
    </location>
</feature>
<dbReference type="RefSeq" id="XP_062656381.1">
    <property type="nucleotide sequence ID" value="XM_062806762.1"/>
</dbReference>
<dbReference type="PRINTS" id="PR01415">
    <property type="entry name" value="ANKYRIN"/>
</dbReference>
<dbReference type="Pfam" id="PF00023">
    <property type="entry name" value="Ank"/>
    <property type="match status" value="2"/>
</dbReference>
<feature type="repeat" description="ANK" evidence="3">
    <location>
        <begin position="1129"/>
        <end position="1161"/>
    </location>
</feature>
<evidence type="ECO:0000259" key="6">
    <source>
        <dbReference type="Pfam" id="PF22939"/>
    </source>
</evidence>
<evidence type="ECO:0000313" key="10">
    <source>
        <dbReference type="Proteomes" id="UP001278766"/>
    </source>
</evidence>
<feature type="repeat" description="ANK" evidence="3">
    <location>
        <begin position="994"/>
        <end position="1026"/>
    </location>
</feature>
<evidence type="ECO:0000256" key="4">
    <source>
        <dbReference type="SAM" id="MobiDB-lite"/>
    </source>
</evidence>
<dbReference type="Pfam" id="PF12796">
    <property type="entry name" value="Ank_2"/>
    <property type="match status" value="3"/>
</dbReference>
<feature type="region of interest" description="Disordered" evidence="4">
    <location>
        <begin position="1"/>
        <end position="111"/>
    </location>
</feature>
<proteinExistence type="predicted"/>
<feature type="region of interest" description="Disordered" evidence="4">
    <location>
        <begin position="857"/>
        <end position="890"/>
    </location>
</feature>
<reference evidence="9" key="1">
    <citation type="journal article" date="2023" name="Mol. Phylogenet. Evol.">
        <title>Genome-scale phylogeny and comparative genomics of the fungal order Sordariales.</title>
        <authorList>
            <person name="Hensen N."/>
            <person name="Bonometti L."/>
            <person name="Westerberg I."/>
            <person name="Brannstrom I.O."/>
            <person name="Guillou S."/>
            <person name="Cros-Aarteil S."/>
            <person name="Calhoun S."/>
            <person name="Haridas S."/>
            <person name="Kuo A."/>
            <person name="Mondo S."/>
            <person name="Pangilinan J."/>
            <person name="Riley R."/>
            <person name="LaButti K."/>
            <person name="Andreopoulos B."/>
            <person name="Lipzen A."/>
            <person name="Chen C."/>
            <person name="Yan M."/>
            <person name="Daum C."/>
            <person name="Ng V."/>
            <person name="Clum A."/>
            <person name="Steindorff A."/>
            <person name="Ohm R.A."/>
            <person name="Martin F."/>
            <person name="Silar P."/>
            <person name="Natvig D.O."/>
            <person name="Lalanne C."/>
            <person name="Gautier V."/>
            <person name="Ament-Velasquez S.L."/>
            <person name="Kruys A."/>
            <person name="Hutchinson M.I."/>
            <person name="Powell A.J."/>
            <person name="Barry K."/>
            <person name="Miller A.N."/>
            <person name="Grigoriev I.V."/>
            <person name="Debuchy R."/>
            <person name="Gladieux P."/>
            <person name="Hiltunen Thoren M."/>
            <person name="Johannesson H."/>
        </authorList>
    </citation>
    <scope>NUCLEOTIDE SEQUENCE</scope>
    <source>
        <strain evidence="9">CBS 168.71</strain>
    </source>
</reference>
<dbReference type="GeneID" id="87843710"/>
<dbReference type="InterPro" id="IPR027417">
    <property type="entry name" value="P-loop_NTPase"/>
</dbReference>
<name>A0AAE0HA97_9PEZI</name>
<dbReference type="InterPro" id="IPR036770">
    <property type="entry name" value="Ankyrin_rpt-contain_sf"/>
</dbReference>
<feature type="domain" description="GPI inositol-deacylase winged helix" evidence="6">
    <location>
        <begin position="722"/>
        <end position="808"/>
    </location>
</feature>
<sequence length="1430" mass="158460">MGPSKRDGEKGPDGRTGSPNLSLRQSARWLRNRLSKKKDPAPPASDPQSTAVLAGSSGHTLEEAPSARSNLSGGNPRVHDQARESEFDDRTNDSTRIPDDSPAHSGPLTSNEELLTTQSLWDCAYENLRKEDEHLVKRYEELLLKEVHKQSPVQDDGAALDFNGTSRQAMLDAVIDQGMQRMEDKTTKYTIAGHEFVLRDQVSDAAKLVLSGKDLIREAMKGSPEASIVWSGVCLILPLLTNPTTADEANRDGFAYVSTRMRYYTALGPLLERLSQSPKVASALRTEANSHIIDLYQHILEFQISSVLRFYYGSLRRYGEDVLQRKDWKRMRLDIEKLDATVHQNLIQMNDLVERQELEDLNKICKELSKTSEEDLKMMQELLSISEQQLHVAKDQRGIAQKQVDLQEDEAKARSAKERTQCRQAFRITDSKKDATYEWYKDRIEDRVEGTCQWFLEHENFQRWLSKDSGPLLVSADPGCGKSVLAKYLINNVLPLPGVTVCYFFFKDQDQNTVRQALCALLHQLFSQKQPLIKHALEFWRKDGAGLVHSTSSLWNIFTNAVKDPLAGSVIMVLDALDECADVELDNLAQNLERQFCDGETSYKNLRYLLTSRPYEQIISSLQALSRTFPHVRIPGEGEKESNTISQEVNLVVKHRVDRMGFPTHVKSALERKLLEVPHRTYLWVYLVFDYLKRGTFKKTGAALEKAIATLPRNVNDAYEQILRKSTNPTLARKALCMVLAAKRPLSVSEMNIAVNTNEETRWLDDLDLEEESDFQTTLRNWCGLFVAIHHGKVYFLHQTAREFLLSNPALQLPEPASMPSNYHWKGSITSPAAQKVLAEACIRYLGFYGIGAGERPASQSNDSMSTATRESANDSIGTRESDGDGASIGESSGYRDATYDFLQYSALHWDTHFEEACFGTDAAAVTALVVKVCDPRLPSCSTWWEILRDSDSILPRHPGSPLVVATILGLDVIVEAMLAGGVDAEAKDKDEEYGMTPLSWAALSGHVTVAEMLVAHGVHVDANGGFWNRTPLSYAAESGDKDIVNLLLSHGAEVDSNDQRGPTPLLRAAMEGHDDVVGLLLAHGADVERKDAEYDQTPLIWAAESGHGGVVKLLLAHGVDTEAKDKDFGRTPLSWAIENGCRGVATLLLANGVDVEAMDEDSRTILSRAVTSRDGSGMTKLLLSYGVDVEAKDKDGRTPLSWAVTTRNEEIVGLLLDHGVKLEAADKNGRTPLSWAARKSTSLFSRFWAAREGAPPSWAGRKSGPGVVGLLLSHGVDVEAIDKDGQSPLLWAIREGDENAVAMLLDHGANGEVKDKDGLTPLLWAVRNSDEEVTKILLLHGVEVEVKDNNDRTPLSWALENGDRGIVRMLLAYGADRGPLSDASESDVGAESRVGSTESNVDSSIPDSPRERVGVPEGAEWYRWGDKME</sequence>
<feature type="repeat" description="ANK" evidence="3">
    <location>
        <begin position="1061"/>
        <end position="1093"/>
    </location>
</feature>
<feature type="repeat" description="ANK" evidence="3">
    <location>
        <begin position="1028"/>
        <end position="1060"/>
    </location>
</feature>
<evidence type="ECO:0000313" key="9">
    <source>
        <dbReference type="EMBL" id="KAK3292867.1"/>
    </source>
</evidence>
<dbReference type="Pfam" id="PF22939">
    <property type="entry name" value="WHD_GPIID"/>
    <property type="match status" value="1"/>
</dbReference>
<dbReference type="Pfam" id="PF17100">
    <property type="entry name" value="NACHT_N"/>
    <property type="match status" value="1"/>
</dbReference>
<dbReference type="SUPFAM" id="SSF52540">
    <property type="entry name" value="P-loop containing nucleoside triphosphate hydrolases"/>
    <property type="match status" value="1"/>
</dbReference>
<keyword evidence="2 3" id="KW-0040">ANK repeat</keyword>
<dbReference type="PANTHER" id="PTHR24198">
    <property type="entry name" value="ANKYRIN REPEAT AND PROTEIN KINASE DOMAIN-CONTAINING PROTEIN"/>
    <property type="match status" value="1"/>
</dbReference>
<dbReference type="Gene3D" id="3.40.50.300">
    <property type="entry name" value="P-loop containing nucleotide triphosphate hydrolases"/>
    <property type="match status" value="1"/>
</dbReference>
<dbReference type="InterPro" id="IPR056884">
    <property type="entry name" value="NPHP3-like_N"/>
</dbReference>
<dbReference type="SUPFAM" id="SSF48403">
    <property type="entry name" value="Ankyrin repeat"/>
    <property type="match status" value="2"/>
</dbReference>
<feature type="domain" description="NWD NACHT-NTPase N-terminal" evidence="5">
    <location>
        <begin position="118"/>
        <end position="344"/>
    </location>
</feature>
<organism evidence="9 10">
    <name type="scientific">Chaetomium fimeti</name>
    <dbReference type="NCBI Taxonomy" id="1854472"/>
    <lineage>
        <taxon>Eukaryota</taxon>
        <taxon>Fungi</taxon>
        <taxon>Dikarya</taxon>
        <taxon>Ascomycota</taxon>
        <taxon>Pezizomycotina</taxon>
        <taxon>Sordariomycetes</taxon>
        <taxon>Sordariomycetidae</taxon>
        <taxon>Sordariales</taxon>
        <taxon>Chaetomiaceae</taxon>
        <taxon>Chaetomium</taxon>
    </lineage>
</organism>
<comment type="caution">
    <text evidence="9">The sequence shown here is derived from an EMBL/GenBank/DDBJ whole genome shotgun (WGS) entry which is preliminary data.</text>
</comment>
<gene>
    <name evidence="9" type="ORF">B0H64DRAFT_444184</name>
</gene>
<feature type="compositionally biased region" description="Polar residues" evidence="4">
    <location>
        <begin position="858"/>
        <end position="877"/>
    </location>
</feature>
<dbReference type="InterPro" id="IPR055497">
    <property type="entry name" value="DUF7069"/>
</dbReference>
<dbReference type="InterPro" id="IPR031359">
    <property type="entry name" value="NACHT_N"/>
</dbReference>
<evidence type="ECO:0000256" key="1">
    <source>
        <dbReference type="ARBA" id="ARBA00022737"/>
    </source>
</evidence>
<feature type="compositionally biased region" description="Basic and acidic residues" evidence="4">
    <location>
        <begin position="1"/>
        <end position="13"/>
    </location>
</feature>
<feature type="repeat" description="ANK" evidence="3">
    <location>
        <begin position="1351"/>
        <end position="1383"/>
    </location>
</feature>